<name>A0A0C9W964_9AGAM</name>
<dbReference type="PANTHER" id="PTHR31252:SF11">
    <property type="entry name" value="DUF4419 DOMAIN-CONTAINING PROTEIN"/>
    <property type="match status" value="1"/>
</dbReference>
<proteinExistence type="predicted"/>
<dbReference type="PANTHER" id="PTHR31252">
    <property type="entry name" value="DUF4419 DOMAIN-CONTAINING PROTEIN"/>
    <property type="match status" value="1"/>
</dbReference>
<accession>A0A0C9W964</accession>
<dbReference type="HOGENOM" id="CLU_037155_3_0_1"/>
<evidence type="ECO:0000313" key="2">
    <source>
        <dbReference type="EMBL" id="KIJ59731.1"/>
    </source>
</evidence>
<feature type="compositionally biased region" description="Polar residues" evidence="1">
    <location>
        <begin position="53"/>
        <end position="64"/>
    </location>
</feature>
<dbReference type="OrthoDB" id="9978173at2759"/>
<dbReference type="Pfam" id="PF14388">
    <property type="entry name" value="DUF4419"/>
    <property type="match status" value="1"/>
</dbReference>
<keyword evidence="3" id="KW-1185">Reference proteome</keyword>
<dbReference type="EMBL" id="KN839882">
    <property type="protein sequence ID" value="KIJ59731.1"/>
    <property type="molecule type" value="Genomic_DNA"/>
</dbReference>
<dbReference type="InterPro" id="IPR025533">
    <property type="entry name" value="DUF4419"/>
</dbReference>
<dbReference type="Proteomes" id="UP000053820">
    <property type="component" value="Unassembled WGS sequence"/>
</dbReference>
<organism evidence="2 3">
    <name type="scientific">Hydnomerulius pinastri MD-312</name>
    <dbReference type="NCBI Taxonomy" id="994086"/>
    <lineage>
        <taxon>Eukaryota</taxon>
        <taxon>Fungi</taxon>
        <taxon>Dikarya</taxon>
        <taxon>Basidiomycota</taxon>
        <taxon>Agaricomycotina</taxon>
        <taxon>Agaricomycetes</taxon>
        <taxon>Agaricomycetidae</taxon>
        <taxon>Boletales</taxon>
        <taxon>Boletales incertae sedis</taxon>
        <taxon>Leucogyrophana</taxon>
    </lineage>
</organism>
<dbReference type="AlphaFoldDB" id="A0A0C9W964"/>
<gene>
    <name evidence="2" type="ORF">HYDPIDRAFT_118237</name>
</gene>
<feature type="region of interest" description="Disordered" evidence="1">
    <location>
        <begin position="1"/>
        <end position="72"/>
    </location>
</feature>
<protein>
    <submittedName>
        <fullName evidence="2">Uncharacterized protein</fullName>
    </submittedName>
</protein>
<feature type="region of interest" description="Disordered" evidence="1">
    <location>
        <begin position="110"/>
        <end position="135"/>
    </location>
</feature>
<evidence type="ECO:0000256" key="1">
    <source>
        <dbReference type="SAM" id="MobiDB-lite"/>
    </source>
</evidence>
<sequence>MKTTRRLSLDFFNRSKQRPPTPPPKSPPLSPLSLTYQPQPSGSKFTEDEVSAVLSSETGTSYTASVAEPPPITSTWKKLRTTSSRLHKPRRASIPVFDVPDEVAPVSIPDPSPAPLGSISFSPAPHTPESFTEDDRLEVKSHENAVLVLLRDVAPEQSAKCAELLRTSLPQNRDEIRDIMPHNNGFVKTVIEAYNNHRGLIIRPDDVWLAILVQFSFFVNGNAEALRRDFVGHQGKSELIIFSEGNRYTADFALMAHQMTDLMHQQITDPELREWIMPNFTTTSLVDTTAYAMVMMATMKEYFSFKFVLRCGIPRVTLEGEKKDWESILIRLEKLKKYGIQTIAWYHLLRPVISRFVAAYDNPNSQENLDFWNKVAHRELGSGPQWLSGWITAFCVFDEKGQWQGNKLNEERIREHEPKKLLRPADPLQISASQFASVYTIRERSPHLVLDGFPFPTIDSQDIPCGYAHLDVKLDDNGELFDTMLIAGSIGSQICSAEKSELFRNGMRDTVRPVTAWWYLIKKESIDEDEEE</sequence>
<feature type="compositionally biased region" description="Pro residues" evidence="1">
    <location>
        <begin position="19"/>
        <end position="30"/>
    </location>
</feature>
<feature type="compositionally biased region" description="Low complexity" evidence="1">
    <location>
        <begin position="31"/>
        <end position="41"/>
    </location>
</feature>
<reference evidence="2 3" key="1">
    <citation type="submission" date="2014-04" db="EMBL/GenBank/DDBJ databases">
        <title>Evolutionary Origins and Diversification of the Mycorrhizal Mutualists.</title>
        <authorList>
            <consortium name="DOE Joint Genome Institute"/>
            <consortium name="Mycorrhizal Genomics Consortium"/>
            <person name="Kohler A."/>
            <person name="Kuo A."/>
            <person name="Nagy L.G."/>
            <person name="Floudas D."/>
            <person name="Copeland A."/>
            <person name="Barry K.W."/>
            <person name="Cichocki N."/>
            <person name="Veneault-Fourrey C."/>
            <person name="LaButti K."/>
            <person name="Lindquist E.A."/>
            <person name="Lipzen A."/>
            <person name="Lundell T."/>
            <person name="Morin E."/>
            <person name="Murat C."/>
            <person name="Riley R."/>
            <person name="Ohm R."/>
            <person name="Sun H."/>
            <person name="Tunlid A."/>
            <person name="Henrissat B."/>
            <person name="Grigoriev I.V."/>
            <person name="Hibbett D.S."/>
            <person name="Martin F."/>
        </authorList>
    </citation>
    <scope>NUCLEOTIDE SEQUENCE [LARGE SCALE GENOMIC DNA]</scope>
    <source>
        <strain evidence="2 3">MD-312</strain>
    </source>
</reference>
<evidence type="ECO:0000313" key="3">
    <source>
        <dbReference type="Proteomes" id="UP000053820"/>
    </source>
</evidence>